<name>A0A931FNF0_9HYPH</name>
<keyword evidence="3" id="KW-0540">Nuclease</keyword>
<accession>A0A931FNF0</accession>
<comment type="caution">
    <text evidence="3">The sequence shown here is derived from an EMBL/GenBank/DDBJ whole genome shotgun (WGS) entry which is preliminary data.</text>
</comment>
<evidence type="ECO:0000313" key="3">
    <source>
        <dbReference type="EMBL" id="MBF9233959.1"/>
    </source>
</evidence>
<evidence type="ECO:0000256" key="1">
    <source>
        <dbReference type="SAM" id="MobiDB-lite"/>
    </source>
</evidence>
<feature type="region of interest" description="Disordered" evidence="1">
    <location>
        <begin position="69"/>
        <end position="128"/>
    </location>
</feature>
<dbReference type="InterPro" id="IPR003615">
    <property type="entry name" value="HNH_nuc"/>
</dbReference>
<dbReference type="GO" id="GO:0008270">
    <property type="term" value="F:zinc ion binding"/>
    <property type="evidence" value="ECO:0007669"/>
    <property type="project" value="InterPro"/>
</dbReference>
<dbReference type="Proteomes" id="UP000599312">
    <property type="component" value="Unassembled WGS sequence"/>
</dbReference>
<evidence type="ECO:0000259" key="2">
    <source>
        <dbReference type="Pfam" id="PF01844"/>
    </source>
</evidence>
<reference evidence="3" key="1">
    <citation type="submission" date="2020-11" db="EMBL/GenBank/DDBJ databases">
        <authorList>
            <person name="Kim M.K."/>
        </authorList>
    </citation>
    <scope>NUCLEOTIDE SEQUENCE</scope>
    <source>
        <strain evidence="3">BT350</strain>
    </source>
</reference>
<dbReference type="Pfam" id="PF01844">
    <property type="entry name" value="HNH"/>
    <property type="match status" value="1"/>
</dbReference>
<proteinExistence type="predicted"/>
<keyword evidence="3" id="KW-0378">Hydrolase</keyword>
<keyword evidence="4" id="KW-1185">Reference proteome</keyword>
<dbReference type="GO" id="GO:0004519">
    <property type="term" value="F:endonuclease activity"/>
    <property type="evidence" value="ECO:0007669"/>
    <property type="project" value="UniProtKB-KW"/>
</dbReference>
<sequence>MSRSRKEFPKAVKVATFKRCGGPDNPRCEECGQPLRPGRFQFDHIKADGFGGEPVSENCKVLCSGSRASCHSVKTEEEDKPRMRKADAQRDAHLGTTRKKAKIPQPPKAPKPPGKAPLPPRQLYEAAR</sequence>
<organism evidence="3 4">
    <name type="scientific">Microvirga alba</name>
    <dbReference type="NCBI Taxonomy" id="2791025"/>
    <lineage>
        <taxon>Bacteria</taxon>
        <taxon>Pseudomonadati</taxon>
        <taxon>Pseudomonadota</taxon>
        <taxon>Alphaproteobacteria</taxon>
        <taxon>Hyphomicrobiales</taxon>
        <taxon>Methylobacteriaceae</taxon>
        <taxon>Microvirga</taxon>
    </lineage>
</organism>
<dbReference type="AlphaFoldDB" id="A0A931FNF0"/>
<dbReference type="Gene3D" id="1.10.30.50">
    <property type="match status" value="1"/>
</dbReference>
<protein>
    <submittedName>
        <fullName evidence="3">HNH endonuclease</fullName>
    </submittedName>
</protein>
<feature type="compositionally biased region" description="Basic and acidic residues" evidence="1">
    <location>
        <begin position="73"/>
        <end position="93"/>
    </location>
</feature>
<evidence type="ECO:0000313" key="4">
    <source>
        <dbReference type="Proteomes" id="UP000599312"/>
    </source>
</evidence>
<keyword evidence="3" id="KW-0255">Endonuclease</keyword>
<dbReference type="RefSeq" id="WP_196271966.1">
    <property type="nucleotide sequence ID" value="NZ_JADQDO010000005.1"/>
</dbReference>
<dbReference type="GO" id="GO:0003676">
    <property type="term" value="F:nucleic acid binding"/>
    <property type="evidence" value="ECO:0007669"/>
    <property type="project" value="InterPro"/>
</dbReference>
<dbReference type="EMBL" id="JADQDO010000005">
    <property type="protein sequence ID" value="MBF9233959.1"/>
    <property type="molecule type" value="Genomic_DNA"/>
</dbReference>
<dbReference type="CDD" id="cd00085">
    <property type="entry name" value="HNHc"/>
    <property type="match status" value="1"/>
</dbReference>
<feature type="compositionally biased region" description="Pro residues" evidence="1">
    <location>
        <begin position="104"/>
        <end position="120"/>
    </location>
</feature>
<feature type="domain" description="HNH" evidence="2">
    <location>
        <begin position="28"/>
        <end position="76"/>
    </location>
</feature>
<gene>
    <name evidence="3" type="ORF">I2H38_11275</name>
</gene>
<dbReference type="InterPro" id="IPR002711">
    <property type="entry name" value="HNH"/>
</dbReference>